<keyword evidence="5" id="KW-0547">Nucleotide-binding</keyword>
<keyword evidence="3" id="KW-0436">Ligase</keyword>
<dbReference type="Gene3D" id="3.90.1860.10">
    <property type="entry name" value="tRNA-splicing ligase RtcB"/>
    <property type="match status" value="1"/>
</dbReference>
<dbReference type="InterPro" id="IPR036025">
    <property type="entry name" value="RtcB-like_sf"/>
</dbReference>
<keyword evidence="8" id="KW-0464">Manganese</keyword>
<evidence type="ECO:0000256" key="1">
    <source>
        <dbReference type="ARBA" id="ARBA00001936"/>
    </source>
</evidence>
<evidence type="ECO:0000313" key="11">
    <source>
        <dbReference type="Proteomes" id="UP001235303"/>
    </source>
</evidence>
<dbReference type="RefSeq" id="WP_283752875.1">
    <property type="nucleotide sequence ID" value="NZ_JAQOSP010000042.1"/>
</dbReference>
<dbReference type="EC" id="6.5.1.8" evidence="2"/>
<gene>
    <name evidence="10" type="ORF">PMG71_06710</name>
</gene>
<keyword evidence="6" id="KW-0692">RNA repair</keyword>
<evidence type="ECO:0000313" key="10">
    <source>
        <dbReference type="EMBL" id="MDJ1169113.1"/>
    </source>
</evidence>
<evidence type="ECO:0000256" key="9">
    <source>
        <dbReference type="ARBA" id="ARBA00047746"/>
    </source>
</evidence>
<dbReference type="InterPro" id="IPR001233">
    <property type="entry name" value="RtcB"/>
</dbReference>
<evidence type="ECO:0000256" key="4">
    <source>
        <dbReference type="ARBA" id="ARBA00022723"/>
    </source>
</evidence>
<dbReference type="Proteomes" id="UP001235303">
    <property type="component" value="Unassembled WGS sequence"/>
</dbReference>
<keyword evidence="4" id="KW-0479">Metal-binding</keyword>
<evidence type="ECO:0000256" key="8">
    <source>
        <dbReference type="ARBA" id="ARBA00023211"/>
    </source>
</evidence>
<dbReference type="SUPFAM" id="SSF103365">
    <property type="entry name" value="Hypothetical protein PH1602"/>
    <property type="match status" value="1"/>
</dbReference>
<evidence type="ECO:0000256" key="5">
    <source>
        <dbReference type="ARBA" id="ARBA00022741"/>
    </source>
</evidence>
<sequence>MPYEHLQFAQAKPVLSWANHPLAHDEIRMAKNVASLPFVFKHVALMPDVHFGKGALVGSVIATKEAIIPAAVGVDIGCGMAAVKTPFIADQLDGKLKKIRQDIEAAIPVGFNDNKDIEKTVTNWQGWQDFKDLHQGVQNLDGKAIKQMGSLGGGNHFIEVCLDTEDRVWLMLHSGSRHIGNRLAQNHINTAKNLAKLTETSLPDPDLSYFVTGTPEFTAYWHDLQWAQQYARFNRDVMMARLKRIIEKHLTGGKPMKPLLEVNCHHNYAEQETHFGESVYVTRKGAVRAQENDYGIIPGSMGAKSYIVKGKGHVDSYCSCSHGAGRLMSRTKAKKSYTLDDLIAQTKGIECRKDAGVLDEIPGAYKPIEEVMNNQSDLVEVVATLKQVVCVKG</sequence>
<dbReference type="PANTHER" id="PTHR43749">
    <property type="entry name" value="RNA-SPLICING LIGASE RTCB"/>
    <property type="match status" value="1"/>
</dbReference>
<evidence type="ECO:0000256" key="7">
    <source>
        <dbReference type="ARBA" id="ARBA00023134"/>
    </source>
</evidence>
<dbReference type="Pfam" id="PF01139">
    <property type="entry name" value="RtcB"/>
    <property type="match status" value="1"/>
</dbReference>
<comment type="caution">
    <text evidence="10">The sequence shown here is derived from an EMBL/GenBank/DDBJ whole genome shotgun (WGS) entry which is preliminary data.</text>
</comment>
<accession>A0ABT7AQD0</accession>
<comment type="cofactor">
    <cofactor evidence="1">
        <name>Mn(2+)</name>
        <dbReference type="ChEBI" id="CHEBI:29035"/>
    </cofactor>
</comment>
<dbReference type="EMBL" id="JAQOSP010000042">
    <property type="protein sequence ID" value="MDJ1169113.1"/>
    <property type="molecule type" value="Genomic_DNA"/>
</dbReference>
<name>A0ABT7AQD0_9CYAN</name>
<reference evidence="10 11" key="1">
    <citation type="submission" date="2023-01" db="EMBL/GenBank/DDBJ databases">
        <title>Novel diversity within Roseofilum (Cyanobacteria; Desertifilaceae) from marine benthic mats with descriptions of four novel species.</title>
        <authorList>
            <person name="Wang Y."/>
            <person name="Berthold D.E."/>
            <person name="Hu J."/>
            <person name="Lefler F.W."/>
            <person name="Laughinghouse H.D. IV."/>
        </authorList>
    </citation>
    <scope>NUCLEOTIDE SEQUENCE [LARGE SCALE GENOMIC DNA]</scope>
    <source>
        <strain evidence="10 11">BLCC-M154</strain>
    </source>
</reference>
<evidence type="ECO:0000256" key="6">
    <source>
        <dbReference type="ARBA" id="ARBA00022800"/>
    </source>
</evidence>
<comment type="catalytic activity">
    <reaction evidence="9">
        <text>a 3'-end 3'-phospho-ribonucleotide-RNA + a 5'-end dephospho-ribonucleoside-RNA + GTP = a ribonucleotidyl-ribonucleotide-RNA + GMP + diphosphate</text>
        <dbReference type="Rhea" id="RHEA:68076"/>
        <dbReference type="Rhea" id="RHEA-COMP:10463"/>
        <dbReference type="Rhea" id="RHEA-COMP:13936"/>
        <dbReference type="Rhea" id="RHEA-COMP:17355"/>
        <dbReference type="ChEBI" id="CHEBI:33019"/>
        <dbReference type="ChEBI" id="CHEBI:37565"/>
        <dbReference type="ChEBI" id="CHEBI:58115"/>
        <dbReference type="ChEBI" id="CHEBI:83062"/>
        <dbReference type="ChEBI" id="CHEBI:138284"/>
        <dbReference type="ChEBI" id="CHEBI:173118"/>
        <dbReference type="EC" id="6.5.1.8"/>
    </reaction>
</comment>
<keyword evidence="7" id="KW-0342">GTP-binding</keyword>
<dbReference type="InterPro" id="IPR052915">
    <property type="entry name" value="RtcB-like"/>
</dbReference>
<organism evidence="10 11">
    <name type="scientific">Roseofilum acuticapitatum BLCC-M154</name>
    <dbReference type="NCBI Taxonomy" id="3022444"/>
    <lineage>
        <taxon>Bacteria</taxon>
        <taxon>Bacillati</taxon>
        <taxon>Cyanobacteriota</taxon>
        <taxon>Cyanophyceae</taxon>
        <taxon>Desertifilales</taxon>
        <taxon>Desertifilaceae</taxon>
        <taxon>Roseofilum</taxon>
        <taxon>Roseofilum acuticapitatum</taxon>
    </lineage>
</organism>
<dbReference type="PANTHER" id="PTHR43749:SF2">
    <property type="entry name" value="RNA-SPLICING LIGASE RTCB"/>
    <property type="match status" value="1"/>
</dbReference>
<protein>
    <recommendedName>
        <fullName evidence="2">3'-phosphate/5'-hydroxy nucleic acid ligase</fullName>
        <ecNumber evidence="2">6.5.1.8</ecNumber>
    </recommendedName>
</protein>
<evidence type="ECO:0000256" key="2">
    <source>
        <dbReference type="ARBA" id="ARBA00012726"/>
    </source>
</evidence>
<proteinExistence type="predicted"/>
<evidence type="ECO:0000256" key="3">
    <source>
        <dbReference type="ARBA" id="ARBA00022598"/>
    </source>
</evidence>
<keyword evidence="11" id="KW-1185">Reference proteome</keyword>